<dbReference type="SUPFAM" id="SSF53756">
    <property type="entry name" value="UDP-Glycosyltransferase/glycogen phosphorylase"/>
    <property type="match status" value="1"/>
</dbReference>
<dbReference type="EC" id="2.4.1.-" evidence="5"/>
<comment type="caution">
    <text evidence="7">The sequence shown here is derived from an EMBL/GenBank/DDBJ whole genome shotgun (WGS) entry which is preliminary data.</text>
</comment>
<comment type="similarity">
    <text evidence="2 5">Belongs to the glycosyltransferase 10 family.</text>
</comment>
<feature type="transmembrane region" description="Helical" evidence="5">
    <location>
        <begin position="117"/>
        <end position="137"/>
    </location>
</feature>
<evidence type="ECO:0000256" key="3">
    <source>
        <dbReference type="ARBA" id="ARBA00022676"/>
    </source>
</evidence>
<feature type="domain" description="Fucosyltransferase C-terminal" evidence="6">
    <location>
        <begin position="1"/>
        <end position="81"/>
    </location>
</feature>
<evidence type="ECO:0000313" key="8">
    <source>
        <dbReference type="Proteomes" id="UP001208570"/>
    </source>
</evidence>
<keyword evidence="5" id="KW-1133">Transmembrane helix</keyword>
<evidence type="ECO:0000256" key="2">
    <source>
        <dbReference type="ARBA" id="ARBA00008919"/>
    </source>
</evidence>
<keyword evidence="5" id="KW-0472">Membrane</keyword>
<evidence type="ECO:0000256" key="4">
    <source>
        <dbReference type="ARBA" id="ARBA00022679"/>
    </source>
</evidence>
<dbReference type="PANTHER" id="PTHR11929">
    <property type="entry name" value="ALPHA- 1,3 -FUCOSYLTRANSFERASE"/>
    <property type="match status" value="1"/>
</dbReference>
<dbReference type="InterPro" id="IPR038577">
    <property type="entry name" value="GT10-like_C_sf"/>
</dbReference>
<accession>A0AAD9J1C6</accession>
<dbReference type="PANTHER" id="PTHR11929:SF145">
    <property type="entry name" value="ALPHA-(1,3)-FUCOSYLTRANSFERASE FUT-1"/>
    <property type="match status" value="1"/>
</dbReference>
<name>A0AAD9J1C6_9ANNE</name>
<keyword evidence="8" id="KW-1185">Reference proteome</keyword>
<comment type="subcellular location">
    <subcellularLocation>
        <location evidence="5">Golgi apparatus</location>
        <location evidence="5">Golgi stack membrane</location>
        <topology evidence="5">Single-pass type II membrane protein</topology>
    </subcellularLocation>
</comment>
<dbReference type="Proteomes" id="UP001208570">
    <property type="component" value="Unassembled WGS sequence"/>
</dbReference>
<evidence type="ECO:0000259" key="6">
    <source>
        <dbReference type="Pfam" id="PF00852"/>
    </source>
</evidence>
<evidence type="ECO:0000256" key="5">
    <source>
        <dbReference type="RuleBase" id="RU003832"/>
    </source>
</evidence>
<dbReference type="Gene3D" id="3.40.50.11660">
    <property type="entry name" value="Glycosyl transferase family 10, C-terminal domain"/>
    <property type="match status" value="1"/>
</dbReference>
<proteinExistence type="inferred from homology"/>
<dbReference type="AlphaFoldDB" id="A0AAD9J1C6"/>
<dbReference type="GO" id="GO:0046920">
    <property type="term" value="F:alpha-(1-&gt;3)-fucosyltransferase activity"/>
    <property type="evidence" value="ECO:0007669"/>
    <property type="project" value="TreeGrafter"/>
</dbReference>
<dbReference type="EMBL" id="JAODUP010000808">
    <property type="protein sequence ID" value="KAK2143840.1"/>
    <property type="molecule type" value="Genomic_DNA"/>
</dbReference>
<dbReference type="Pfam" id="PF00852">
    <property type="entry name" value="Glyco_transf_10"/>
    <property type="match status" value="1"/>
</dbReference>
<gene>
    <name evidence="7" type="ORF">LSH36_808g00122</name>
</gene>
<reference evidence="7" key="1">
    <citation type="journal article" date="2023" name="Mol. Biol. Evol.">
        <title>Third-Generation Sequencing Reveals the Adaptive Role of the Epigenome in Three Deep-Sea Polychaetes.</title>
        <authorList>
            <person name="Perez M."/>
            <person name="Aroh O."/>
            <person name="Sun Y."/>
            <person name="Lan Y."/>
            <person name="Juniper S.K."/>
            <person name="Young C.R."/>
            <person name="Angers B."/>
            <person name="Qian P.Y."/>
        </authorList>
    </citation>
    <scope>NUCLEOTIDE SEQUENCE</scope>
    <source>
        <strain evidence="7">P08H-3</strain>
    </source>
</reference>
<sequence>MGASKDDYKKVAPPGSFIHVDDFTSPQQLAKYLDYLISNNTAYLEYFAWKGTGTFIDTKFWCRMCSLLHGAGHHVTWYDDIEPLARRSADDIRRSFERRVGKARWLRPYGDRKSRPFSALTVVIIIIDDLLTVTWFSDVIAGVGDLRRHC</sequence>
<keyword evidence="5" id="KW-0812">Transmembrane</keyword>
<dbReference type="InterPro" id="IPR055270">
    <property type="entry name" value="Glyco_tran_10_C"/>
</dbReference>
<protein>
    <recommendedName>
        <fullName evidence="5">Fucosyltransferase</fullName>
        <ecNumber evidence="5">2.4.1.-</ecNumber>
    </recommendedName>
</protein>
<comment type="pathway">
    <text evidence="1">Protein modification; protein glycosylation.</text>
</comment>
<keyword evidence="3 5" id="KW-0328">Glycosyltransferase</keyword>
<keyword evidence="4 5" id="KW-0808">Transferase</keyword>
<dbReference type="GO" id="GO:0032580">
    <property type="term" value="C:Golgi cisterna membrane"/>
    <property type="evidence" value="ECO:0007669"/>
    <property type="project" value="UniProtKB-SubCell"/>
</dbReference>
<evidence type="ECO:0000256" key="1">
    <source>
        <dbReference type="ARBA" id="ARBA00004922"/>
    </source>
</evidence>
<organism evidence="7 8">
    <name type="scientific">Paralvinella palmiformis</name>
    <dbReference type="NCBI Taxonomy" id="53620"/>
    <lineage>
        <taxon>Eukaryota</taxon>
        <taxon>Metazoa</taxon>
        <taxon>Spiralia</taxon>
        <taxon>Lophotrochozoa</taxon>
        <taxon>Annelida</taxon>
        <taxon>Polychaeta</taxon>
        <taxon>Sedentaria</taxon>
        <taxon>Canalipalpata</taxon>
        <taxon>Terebellida</taxon>
        <taxon>Terebelliformia</taxon>
        <taxon>Alvinellidae</taxon>
        <taxon>Paralvinella</taxon>
    </lineage>
</organism>
<dbReference type="InterPro" id="IPR001503">
    <property type="entry name" value="Glyco_trans_10"/>
</dbReference>
<evidence type="ECO:0000313" key="7">
    <source>
        <dbReference type="EMBL" id="KAK2143840.1"/>
    </source>
</evidence>
<keyword evidence="5" id="KW-0333">Golgi apparatus</keyword>